<feature type="binding site" evidence="13">
    <location>
        <begin position="63"/>
        <end position="70"/>
    </location>
    <ligand>
        <name>ATP</name>
        <dbReference type="ChEBI" id="CHEBI:30616"/>
    </ligand>
</feature>
<evidence type="ECO:0000256" key="4">
    <source>
        <dbReference type="ARBA" id="ARBA00016436"/>
    </source>
</evidence>
<dbReference type="InterPro" id="IPR027417">
    <property type="entry name" value="P-loop_NTPase"/>
</dbReference>
<dbReference type="GO" id="GO:0005524">
    <property type="term" value="F:ATP binding"/>
    <property type="evidence" value="ECO:0007669"/>
    <property type="project" value="UniProtKB-UniRule"/>
</dbReference>
<gene>
    <name evidence="13 14" type="primary">lpxK</name>
    <name evidence="14" type="ORF">HMPREF9098_2306</name>
</gene>
<organism evidence="14 15">
    <name type="scientific">Kingella denitrificans ATCC 33394</name>
    <dbReference type="NCBI Taxonomy" id="888741"/>
    <lineage>
        <taxon>Bacteria</taxon>
        <taxon>Pseudomonadati</taxon>
        <taxon>Pseudomonadota</taxon>
        <taxon>Betaproteobacteria</taxon>
        <taxon>Neisseriales</taxon>
        <taxon>Neisseriaceae</taxon>
        <taxon>Kingella</taxon>
    </lineage>
</organism>
<evidence type="ECO:0000256" key="13">
    <source>
        <dbReference type="HAMAP-Rule" id="MF_00409"/>
    </source>
</evidence>
<dbReference type="EMBL" id="AEWV01000043">
    <property type="protein sequence ID" value="EGC16278.1"/>
    <property type="molecule type" value="Genomic_DNA"/>
</dbReference>
<keyword evidence="11 13" id="KW-0443">Lipid metabolism</keyword>
<evidence type="ECO:0000256" key="2">
    <source>
        <dbReference type="ARBA" id="ARBA00004870"/>
    </source>
</evidence>
<protein>
    <recommendedName>
        <fullName evidence="4 13">Tetraacyldisaccharide 4'-kinase</fullName>
        <ecNumber evidence="3 13">2.7.1.130</ecNumber>
    </recommendedName>
    <alternativeName>
        <fullName evidence="12 13">Lipid A 4'-kinase</fullName>
    </alternativeName>
</protein>
<evidence type="ECO:0000256" key="7">
    <source>
        <dbReference type="ARBA" id="ARBA00022679"/>
    </source>
</evidence>
<evidence type="ECO:0000256" key="3">
    <source>
        <dbReference type="ARBA" id="ARBA00012071"/>
    </source>
</evidence>
<comment type="catalytic activity">
    <reaction evidence="13">
        <text>a lipid A disaccharide + ATP = a lipid IVA + ADP + H(+)</text>
        <dbReference type="Rhea" id="RHEA:67840"/>
        <dbReference type="ChEBI" id="CHEBI:15378"/>
        <dbReference type="ChEBI" id="CHEBI:30616"/>
        <dbReference type="ChEBI" id="CHEBI:176343"/>
        <dbReference type="ChEBI" id="CHEBI:176425"/>
        <dbReference type="ChEBI" id="CHEBI:456216"/>
        <dbReference type="EC" id="2.7.1.130"/>
    </reaction>
</comment>
<keyword evidence="15" id="KW-1185">Reference proteome</keyword>
<dbReference type="GO" id="GO:0009245">
    <property type="term" value="P:lipid A biosynthetic process"/>
    <property type="evidence" value="ECO:0007669"/>
    <property type="project" value="UniProtKB-UniRule"/>
</dbReference>
<evidence type="ECO:0000256" key="8">
    <source>
        <dbReference type="ARBA" id="ARBA00022741"/>
    </source>
</evidence>
<dbReference type="HAMAP" id="MF_00409">
    <property type="entry name" value="LpxK"/>
    <property type="match status" value="1"/>
</dbReference>
<evidence type="ECO:0000256" key="11">
    <source>
        <dbReference type="ARBA" id="ARBA00023098"/>
    </source>
</evidence>
<dbReference type="STRING" id="888741.HMPREF9098_2306"/>
<dbReference type="Pfam" id="PF02606">
    <property type="entry name" value="LpxK"/>
    <property type="match status" value="1"/>
</dbReference>
<keyword evidence="7 13" id="KW-0808">Transferase</keyword>
<comment type="similarity">
    <text evidence="13">Belongs to the LpxK family.</text>
</comment>
<dbReference type="PANTHER" id="PTHR42724">
    <property type="entry name" value="TETRAACYLDISACCHARIDE 4'-KINASE"/>
    <property type="match status" value="1"/>
</dbReference>
<dbReference type="GO" id="GO:0009244">
    <property type="term" value="P:lipopolysaccharide core region biosynthetic process"/>
    <property type="evidence" value="ECO:0007669"/>
    <property type="project" value="TreeGrafter"/>
</dbReference>
<evidence type="ECO:0000256" key="12">
    <source>
        <dbReference type="ARBA" id="ARBA00029757"/>
    </source>
</evidence>
<comment type="pathway">
    <text evidence="2 13">Glycolipid biosynthesis; lipid IV(A) biosynthesis; lipid IV(A) from (3R)-3-hydroxytetradecanoyl-[acyl-carrier-protein] and UDP-N-acetyl-alpha-D-glucosamine: step 6/6.</text>
</comment>
<comment type="caution">
    <text evidence="14">The sequence shown here is derived from an EMBL/GenBank/DDBJ whole genome shotgun (WGS) entry which is preliminary data.</text>
</comment>
<evidence type="ECO:0000256" key="5">
    <source>
        <dbReference type="ARBA" id="ARBA00022516"/>
    </source>
</evidence>
<evidence type="ECO:0000256" key="1">
    <source>
        <dbReference type="ARBA" id="ARBA00002274"/>
    </source>
</evidence>
<dbReference type="PANTHER" id="PTHR42724:SF1">
    <property type="entry name" value="TETRAACYLDISACCHARIDE 4'-KINASE, MITOCHONDRIAL-RELATED"/>
    <property type="match status" value="1"/>
</dbReference>
<keyword evidence="8 13" id="KW-0547">Nucleotide-binding</keyword>
<keyword evidence="10 13" id="KW-0067">ATP-binding</keyword>
<dbReference type="GO" id="GO:0009029">
    <property type="term" value="F:lipid-A 4'-kinase activity"/>
    <property type="evidence" value="ECO:0007669"/>
    <property type="project" value="UniProtKB-UniRule"/>
</dbReference>
<dbReference type="SUPFAM" id="SSF52540">
    <property type="entry name" value="P-loop containing nucleoside triphosphate hydrolases"/>
    <property type="match status" value="1"/>
</dbReference>
<dbReference type="AlphaFoldDB" id="F0F2H1"/>
<evidence type="ECO:0000256" key="10">
    <source>
        <dbReference type="ARBA" id="ARBA00022840"/>
    </source>
</evidence>
<evidence type="ECO:0000313" key="15">
    <source>
        <dbReference type="Proteomes" id="UP000004088"/>
    </source>
</evidence>
<dbReference type="HOGENOM" id="CLU_038816_2_0_4"/>
<comment type="function">
    <text evidence="1 13">Transfers the gamma-phosphate of ATP to the 4'-position of a tetraacyldisaccharide 1-phosphate intermediate (termed DS-1-P) to form tetraacyldisaccharide 1,4'-bis-phosphate (lipid IVA).</text>
</comment>
<sequence length="349" mass="38271">MKMKFHAFLERHWQQPSVLGRILLSPLSRLFACLARQRRLSYRKHPEKIRRLPVPVVIVGNIHVGGTGKTPITGALVNALQQRGVRVGIISRGYGRSSQAVHILRPESSAAVAGDEPLLLYRQTHAPMAVGADRFAAGCALLQQFPDIQLMVADDGLQHYALHRDLEIAVFPAVHIGRALDVLPNGCLREPLSRLQQVDAVVLSQSSLHDIDRAKAAWQSTLPVFSSRSTPSLPYCLRHPERTLAPGSLHPNASCAALAGIARPERFFRSLADLGFTLQHTVALPDHAPLSAQDLPAADYVFVTEKDAVKLNPADVPDSVYVLPLQTHIEPDLAEWVCRAVFHHADSPA</sequence>
<keyword evidence="5 13" id="KW-0444">Lipid biosynthesis</keyword>
<evidence type="ECO:0000313" key="14">
    <source>
        <dbReference type="EMBL" id="EGC16278.1"/>
    </source>
</evidence>
<accession>F0F2H1</accession>
<keyword evidence="9 13" id="KW-0418">Kinase</keyword>
<dbReference type="Proteomes" id="UP000004088">
    <property type="component" value="Unassembled WGS sequence"/>
</dbReference>
<reference evidence="14 15" key="1">
    <citation type="submission" date="2011-01" db="EMBL/GenBank/DDBJ databases">
        <authorList>
            <person name="Muzny D."/>
            <person name="Qin X."/>
            <person name="Deng J."/>
            <person name="Jiang H."/>
            <person name="Liu Y."/>
            <person name="Qu J."/>
            <person name="Song X.-Z."/>
            <person name="Zhang L."/>
            <person name="Thornton R."/>
            <person name="Coyle M."/>
            <person name="Francisco L."/>
            <person name="Jackson L."/>
            <person name="Javaid M."/>
            <person name="Korchina V."/>
            <person name="Kovar C."/>
            <person name="Mata R."/>
            <person name="Mathew T."/>
            <person name="Ngo R."/>
            <person name="Nguyen L."/>
            <person name="Nguyen N."/>
            <person name="Okwuonu G."/>
            <person name="Ongeri F."/>
            <person name="Pham C."/>
            <person name="Simmons D."/>
            <person name="Wilczek-Boney K."/>
            <person name="Hale W."/>
            <person name="Jakkamsetti A."/>
            <person name="Pham P."/>
            <person name="Ruth R."/>
            <person name="San Lucas F."/>
            <person name="Warren J."/>
            <person name="Zhang J."/>
            <person name="Zhao Z."/>
            <person name="Zhou C."/>
            <person name="Zhu D."/>
            <person name="Lee S."/>
            <person name="Bess C."/>
            <person name="Blankenburg K."/>
            <person name="Forbes L."/>
            <person name="Fu Q."/>
            <person name="Gubbala S."/>
            <person name="Hirani K."/>
            <person name="Jayaseelan J.C."/>
            <person name="Lara F."/>
            <person name="Munidasa M."/>
            <person name="Palculict T."/>
            <person name="Patil S."/>
            <person name="Pu L.-L."/>
            <person name="Saada N."/>
            <person name="Tang L."/>
            <person name="Weissenberger G."/>
            <person name="Zhu Y."/>
            <person name="Hemphill L."/>
            <person name="Shang Y."/>
            <person name="Youmans B."/>
            <person name="Ayvaz T."/>
            <person name="Ross M."/>
            <person name="Santibanez J."/>
            <person name="Aqrawi P."/>
            <person name="Gross S."/>
            <person name="Joshi V."/>
            <person name="Fowler G."/>
            <person name="Nazareth L."/>
            <person name="Reid J."/>
            <person name="Worley K."/>
            <person name="Petrosino J."/>
            <person name="Highlander S."/>
            <person name="Gibbs R."/>
        </authorList>
    </citation>
    <scope>NUCLEOTIDE SEQUENCE [LARGE SCALE GENOMIC DNA]</scope>
    <source>
        <strain evidence="14 15">ATCC 33394</strain>
    </source>
</reference>
<name>F0F2H1_9NEIS</name>
<keyword evidence="6 13" id="KW-0441">Lipid A biosynthesis</keyword>
<dbReference type="NCBIfam" id="TIGR00682">
    <property type="entry name" value="lpxK"/>
    <property type="match status" value="1"/>
</dbReference>
<dbReference type="InterPro" id="IPR003758">
    <property type="entry name" value="LpxK"/>
</dbReference>
<evidence type="ECO:0000256" key="9">
    <source>
        <dbReference type="ARBA" id="ARBA00022777"/>
    </source>
</evidence>
<dbReference type="EC" id="2.7.1.130" evidence="3 13"/>
<evidence type="ECO:0000256" key="6">
    <source>
        <dbReference type="ARBA" id="ARBA00022556"/>
    </source>
</evidence>
<proteinExistence type="inferred from homology"/>
<dbReference type="UniPathway" id="UPA00359">
    <property type="reaction ID" value="UER00482"/>
</dbReference>
<dbReference type="GO" id="GO:0005886">
    <property type="term" value="C:plasma membrane"/>
    <property type="evidence" value="ECO:0007669"/>
    <property type="project" value="TreeGrafter"/>
</dbReference>